<dbReference type="Pfam" id="PF00144">
    <property type="entry name" value="Beta-lactamase"/>
    <property type="match status" value="1"/>
</dbReference>
<dbReference type="InterPro" id="IPR001466">
    <property type="entry name" value="Beta-lactam-related"/>
</dbReference>
<name>A0A2T6A7K2_9RHOB</name>
<reference evidence="2 3" key="1">
    <citation type="submission" date="2018-04" db="EMBL/GenBank/DDBJ databases">
        <title>Genomic Encyclopedia of Archaeal and Bacterial Type Strains, Phase II (KMG-II): from individual species to whole genera.</title>
        <authorList>
            <person name="Goeker M."/>
        </authorList>
    </citation>
    <scope>NUCLEOTIDE SEQUENCE [LARGE SCALE GENOMIC DNA]</scope>
    <source>
        <strain evidence="2 3">DSM 29329</strain>
    </source>
</reference>
<dbReference type="InterPro" id="IPR012338">
    <property type="entry name" value="Beta-lactam/transpept-like"/>
</dbReference>
<evidence type="ECO:0000259" key="1">
    <source>
        <dbReference type="Pfam" id="PF00144"/>
    </source>
</evidence>
<evidence type="ECO:0000313" key="3">
    <source>
        <dbReference type="Proteomes" id="UP000244069"/>
    </source>
</evidence>
<dbReference type="Gene3D" id="3.40.710.10">
    <property type="entry name" value="DD-peptidase/beta-lactamase superfamily"/>
    <property type="match status" value="1"/>
</dbReference>
<accession>A0A2T6A7K2</accession>
<dbReference type="OrthoDB" id="5705574at2"/>
<dbReference type="SUPFAM" id="SSF56601">
    <property type="entry name" value="beta-lactamase/transpeptidase-like"/>
    <property type="match status" value="1"/>
</dbReference>
<feature type="domain" description="Beta-lactamase-related" evidence="1">
    <location>
        <begin position="15"/>
        <end position="385"/>
    </location>
</feature>
<gene>
    <name evidence="2" type="ORF">C8N44_13642</name>
</gene>
<sequence length="402" mass="43922">MSEIQGSWDPKFEKVRDLFAEKVADGSEVGASLHVTVDGKDVIDIWGGWREREHLTPWDEHTVVNVFSGSKPVTSLALLMMVDRGLLDLDAPVADYWPEFAQNGKEGVLVRHLMSHTAGLPAWLPPFSFEEAANTELSTARLAAQAPWWEPGTRGSYHASSFGHLNAELARRVCGRPLREFIRDEIATPLQADFFLGLEDAQMGQVATIYPDSDAPKSAPKPAGKVAVPAGEFNEPTEEEVIAKRTREGSFSGTLGDEQTVFNSTEWRRTDFAGSSGHANGRGLGRIISALANGGTSQGVKLLSQATIDQIFREQASGIDAYYMKPIHWGIGYALAPQKEKERGPLPFLKPGPRTCYWYGTGGALVLADLGNRLSIGYAMNQCQSGRSSLNGVYYNAIYDCL</sequence>
<evidence type="ECO:0000313" key="2">
    <source>
        <dbReference type="EMBL" id="PTX39799.1"/>
    </source>
</evidence>
<protein>
    <submittedName>
        <fullName evidence="2">CubicO group peptidase (Beta-lactamase class C family)</fullName>
    </submittedName>
</protein>
<dbReference type="PANTHER" id="PTHR43319:SF3">
    <property type="entry name" value="BETA-LACTAMASE-RELATED DOMAIN-CONTAINING PROTEIN"/>
    <property type="match status" value="1"/>
</dbReference>
<dbReference type="Proteomes" id="UP000244069">
    <property type="component" value="Unassembled WGS sequence"/>
</dbReference>
<dbReference type="AlphaFoldDB" id="A0A2T6A7K2"/>
<organism evidence="2 3">
    <name type="scientific">Allosediminivita pacifica</name>
    <dbReference type="NCBI Taxonomy" id="1267769"/>
    <lineage>
        <taxon>Bacteria</taxon>
        <taxon>Pseudomonadati</taxon>
        <taxon>Pseudomonadota</taxon>
        <taxon>Alphaproteobacteria</taxon>
        <taxon>Rhodobacterales</taxon>
        <taxon>Paracoccaceae</taxon>
        <taxon>Allosediminivita</taxon>
    </lineage>
</organism>
<dbReference type="PANTHER" id="PTHR43319">
    <property type="entry name" value="BETA-LACTAMASE-RELATED"/>
    <property type="match status" value="1"/>
</dbReference>
<keyword evidence="3" id="KW-1185">Reference proteome</keyword>
<dbReference type="EMBL" id="QBKN01000036">
    <property type="protein sequence ID" value="PTX39799.1"/>
    <property type="molecule type" value="Genomic_DNA"/>
</dbReference>
<proteinExistence type="predicted"/>
<dbReference type="RefSeq" id="WP_107978632.1">
    <property type="nucleotide sequence ID" value="NZ_BMEZ01000035.1"/>
</dbReference>
<comment type="caution">
    <text evidence="2">The sequence shown here is derived from an EMBL/GenBank/DDBJ whole genome shotgun (WGS) entry which is preliminary data.</text>
</comment>
<dbReference type="InterPro" id="IPR052907">
    <property type="entry name" value="Beta-lactamase/esterase"/>
</dbReference>